<dbReference type="AlphaFoldDB" id="A0AAD7GTI5"/>
<organism evidence="1 2">
    <name type="scientific">Mycena rosella</name>
    <name type="common">Pink bonnet</name>
    <name type="synonym">Agaricus rosellus</name>
    <dbReference type="NCBI Taxonomy" id="1033263"/>
    <lineage>
        <taxon>Eukaryota</taxon>
        <taxon>Fungi</taxon>
        <taxon>Dikarya</taxon>
        <taxon>Basidiomycota</taxon>
        <taxon>Agaricomycotina</taxon>
        <taxon>Agaricomycetes</taxon>
        <taxon>Agaricomycetidae</taxon>
        <taxon>Agaricales</taxon>
        <taxon>Marasmiineae</taxon>
        <taxon>Mycenaceae</taxon>
        <taxon>Mycena</taxon>
    </lineage>
</organism>
<reference evidence="1" key="1">
    <citation type="submission" date="2023-03" db="EMBL/GenBank/DDBJ databases">
        <title>Massive genome expansion in bonnet fungi (Mycena s.s.) driven by repeated elements and novel gene families across ecological guilds.</title>
        <authorList>
            <consortium name="Lawrence Berkeley National Laboratory"/>
            <person name="Harder C.B."/>
            <person name="Miyauchi S."/>
            <person name="Viragh M."/>
            <person name="Kuo A."/>
            <person name="Thoen E."/>
            <person name="Andreopoulos B."/>
            <person name="Lu D."/>
            <person name="Skrede I."/>
            <person name="Drula E."/>
            <person name="Henrissat B."/>
            <person name="Morin E."/>
            <person name="Kohler A."/>
            <person name="Barry K."/>
            <person name="LaButti K."/>
            <person name="Morin E."/>
            <person name="Salamov A."/>
            <person name="Lipzen A."/>
            <person name="Mereny Z."/>
            <person name="Hegedus B."/>
            <person name="Baldrian P."/>
            <person name="Stursova M."/>
            <person name="Weitz H."/>
            <person name="Taylor A."/>
            <person name="Grigoriev I.V."/>
            <person name="Nagy L.G."/>
            <person name="Martin F."/>
            <person name="Kauserud H."/>
        </authorList>
    </citation>
    <scope>NUCLEOTIDE SEQUENCE</scope>
    <source>
        <strain evidence="1">CBHHK067</strain>
    </source>
</reference>
<sequence>MYGPVIRLCKCPRVQRAGLPYNVGNETSPEWLNDIKSVLHPFNNSLRLSLFALGYFRKIHGFREGQEKWSDSVEWARDEVPEADLGIFDTISWNAVHSGAPDGQLDWTRLVADEWLSGGIIDEMMVDIQSRVAAIPALDAAVTVAPLTFQREISALSTQGSGSGQGEKNE</sequence>
<comment type="caution">
    <text evidence="1">The sequence shown here is derived from an EMBL/GenBank/DDBJ whole genome shotgun (WGS) entry which is preliminary data.</text>
</comment>
<dbReference type="Proteomes" id="UP001221757">
    <property type="component" value="Unassembled WGS sequence"/>
</dbReference>
<evidence type="ECO:0000313" key="2">
    <source>
        <dbReference type="Proteomes" id="UP001221757"/>
    </source>
</evidence>
<dbReference type="EMBL" id="JARKIE010000009">
    <property type="protein sequence ID" value="KAJ7704897.1"/>
    <property type="molecule type" value="Genomic_DNA"/>
</dbReference>
<protein>
    <submittedName>
        <fullName evidence="1">Uncharacterized protein</fullName>
    </submittedName>
</protein>
<evidence type="ECO:0000313" key="1">
    <source>
        <dbReference type="EMBL" id="KAJ7704897.1"/>
    </source>
</evidence>
<proteinExistence type="predicted"/>
<name>A0AAD7GTI5_MYCRO</name>
<gene>
    <name evidence="1" type="ORF">B0H17DRAFT_1126521</name>
</gene>
<accession>A0AAD7GTI5</accession>
<keyword evidence="2" id="KW-1185">Reference proteome</keyword>